<evidence type="ECO:0000313" key="2">
    <source>
        <dbReference type="EMBL" id="KAA6318044.1"/>
    </source>
</evidence>
<reference evidence="2" key="1">
    <citation type="submission" date="2019-03" db="EMBL/GenBank/DDBJ databases">
        <title>Single cell metagenomics reveals metabolic interactions within the superorganism composed of flagellate Streblomastix strix and complex community of Bacteroidetes bacteria on its surface.</title>
        <authorList>
            <person name="Treitli S.C."/>
            <person name="Kolisko M."/>
            <person name="Husnik F."/>
            <person name="Keeling P."/>
            <person name="Hampl V."/>
        </authorList>
    </citation>
    <scope>NUCLEOTIDE SEQUENCE</scope>
    <source>
        <strain evidence="2">STM</strain>
    </source>
</reference>
<dbReference type="InterPro" id="IPR036611">
    <property type="entry name" value="Trigger_fac_ribosome-bd_sf"/>
</dbReference>
<comment type="caution">
    <text evidence="2">The sequence shown here is derived from an EMBL/GenBank/DDBJ whole genome shotgun (WGS) entry which is preliminary data.</text>
</comment>
<feature type="non-terminal residue" evidence="2">
    <location>
        <position position="70"/>
    </location>
</feature>
<dbReference type="EC" id="5.2.1.8" evidence="2"/>
<name>A0A5J4QAU7_9ZZZZ</name>
<dbReference type="Pfam" id="PF05697">
    <property type="entry name" value="Trigger_N"/>
    <property type="match status" value="1"/>
</dbReference>
<proteinExistence type="predicted"/>
<dbReference type="EMBL" id="SNRY01004319">
    <property type="protein sequence ID" value="KAA6318044.1"/>
    <property type="molecule type" value="Genomic_DNA"/>
</dbReference>
<dbReference type="AlphaFoldDB" id="A0A5J4QAU7"/>
<dbReference type="GO" id="GO:0003755">
    <property type="term" value="F:peptidyl-prolyl cis-trans isomerase activity"/>
    <property type="evidence" value="ECO:0007669"/>
    <property type="project" value="UniProtKB-EC"/>
</dbReference>
<evidence type="ECO:0000259" key="1">
    <source>
        <dbReference type="Pfam" id="PF05697"/>
    </source>
</evidence>
<keyword evidence="2" id="KW-0413">Isomerase</keyword>
<protein>
    <submittedName>
        <fullName evidence="2">Trigger factor</fullName>
        <ecNumber evidence="2">5.2.1.8</ecNumber>
    </submittedName>
</protein>
<accession>A0A5J4QAU7</accession>
<gene>
    <name evidence="2" type="ORF">EZS27_031897</name>
</gene>
<dbReference type="GO" id="GO:0006457">
    <property type="term" value="P:protein folding"/>
    <property type="evidence" value="ECO:0007669"/>
    <property type="project" value="InterPro"/>
</dbReference>
<sequence>MNLSLQNIDNVSATLTVKVEKADYQAQIDKSLKTLRQKVQMPGFRKGMVPINLVKKLYGKSVAAEEVSKL</sequence>
<dbReference type="Gene3D" id="3.30.70.1050">
    <property type="entry name" value="Trigger factor ribosome-binding domain"/>
    <property type="match status" value="1"/>
</dbReference>
<dbReference type="GO" id="GO:0015031">
    <property type="term" value="P:protein transport"/>
    <property type="evidence" value="ECO:0007669"/>
    <property type="project" value="InterPro"/>
</dbReference>
<organism evidence="2">
    <name type="scientific">termite gut metagenome</name>
    <dbReference type="NCBI Taxonomy" id="433724"/>
    <lineage>
        <taxon>unclassified sequences</taxon>
        <taxon>metagenomes</taxon>
        <taxon>organismal metagenomes</taxon>
    </lineage>
</organism>
<feature type="domain" description="Trigger factor ribosome-binding bacterial" evidence="1">
    <location>
        <begin position="1"/>
        <end position="69"/>
    </location>
</feature>
<dbReference type="SUPFAM" id="SSF102735">
    <property type="entry name" value="Trigger factor ribosome-binding domain"/>
    <property type="match status" value="1"/>
</dbReference>
<dbReference type="InterPro" id="IPR008881">
    <property type="entry name" value="Trigger_fac_ribosome-bd_bac"/>
</dbReference>